<dbReference type="InterPro" id="IPR022655">
    <property type="entry name" value="DUF1553"/>
</dbReference>
<evidence type="ECO:0000259" key="4">
    <source>
        <dbReference type="Pfam" id="PF07587"/>
    </source>
</evidence>
<feature type="chain" id="PRO_5021799571" description="Cytochrome c domain-containing protein" evidence="2">
    <location>
        <begin position="23"/>
        <end position="540"/>
    </location>
</feature>
<dbReference type="Proteomes" id="UP000317648">
    <property type="component" value="Chromosome"/>
</dbReference>
<protein>
    <recommendedName>
        <fullName evidence="7">Cytochrome c domain-containing protein</fullName>
    </recommendedName>
</protein>
<evidence type="ECO:0000256" key="2">
    <source>
        <dbReference type="SAM" id="SignalP"/>
    </source>
</evidence>
<dbReference type="PANTHER" id="PTHR35889:SF3">
    <property type="entry name" value="F-BOX DOMAIN-CONTAINING PROTEIN"/>
    <property type="match status" value="1"/>
</dbReference>
<evidence type="ECO:0000259" key="3">
    <source>
        <dbReference type="Pfam" id="PF07583"/>
    </source>
</evidence>
<feature type="domain" description="DUF1553" evidence="4">
    <location>
        <begin position="292"/>
        <end position="409"/>
    </location>
</feature>
<sequence length="540" mass="61332" precursor="true">MTIRPLLLAFVIVCLSQSVSPAADKIRTTIDQQIEAAWKENKVTPAPLASDSEFLRRVYLDLVGKTPSYEETLAFLDSTEADKREKLVEQLLADPRFGIHQSDLWDMVYFGRNPPGYGTSKRDEFKSWLSDQFNQNVSYRKWAGDILRAEGSTLEPGTPMYFVQYKNAPEDATQAITQQFLGVQLQCARCHDHPFEKWSQLDFYGIAAFLARLEVVDVGEKKLTSFAVGEKNLGDVLFTGPAAEQEVGQKGEPVTPTFLGGEVLNEPELPKDVKDPRLFPAGKMPPKPHFSRRDQLAEWITSPDNPFFARAVANRIWGQFMGKGIVDPVDNLSDNNPASHPELLDALAKSLVEHDFDLKWLIREIVNSKPYQLASSGPVEEAKPAWYERARYRPLSAEELVESWVEATDYEKVLAASGKEPKSRFDLGGPWVYMIKYFGEPNDGVDHFQGGIHEHFYMNNGELHQLISEGQGSLYATLSQSEEPWEKRIEKMYLSVLSRRPTPAETRRFAEHLQADDEPRERLKEAIWALLTCSEFRFNH</sequence>
<proteinExistence type="predicted"/>
<dbReference type="Pfam" id="PF07587">
    <property type="entry name" value="PSD1"/>
    <property type="match status" value="1"/>
</dbReference>
<dbReference type="PANTHER" id="PTHR35889">
    <property type="entry name" value="CYCLOINULO-OLIGOSACCHARIDE FRUCTANOTRANSFERASE-RELATED"/>
    <property type="match status" value="1"/>
</dbReference>
<gene>
    <name evidence="5" type="ORF">Pla8534_02210</name>
</gene>
<reference evidence="5 6" key="1">
    <citation type="submission" date="2019-02" db="EMBL/GenBank/DDBJ databases">
        <title>Deep-cultivation of Planctomycetes and their phenomic and genomic characterization uncovers novel biology.</title>
        <authorList>
            <person name="Wiegand S."/>
            <person name="Jogler M."/>
            <person name="Boedeker C."/>
            <person name="Pinto D."/>
            <person name="Vollmers J."/>
            <person name="Rivas-Marin E."/>
            <person name="Kohn T."/>
            <person name="Peeters S.H."/>
            <person name="Heuer A."/>
            <person name="Rast P."/>
            <person name="Oberbeckmann S."/>
            <person name="Bunk B."/>
            <person name="Jeske O."/>
            <person name="Meyerdierks A."/>
            <person name="Storesund J.E."/>
            <person name="Kallscheuer N."/>
            <person name="Luecker S."/>
            <person name="Lage O.M."/>
            <person name="Pohl T."/>
            <person name="Merkel B.J."/>
            <person name="Hornburger P."/>
            <person name="Mueller R.-W."/>
            <person name="Bruemmer F."/>
            <person name="Labrenz M."/>
            <person name="Spormann A.M."/>
            <person name="Op den Camp H."/>
            <person name="Overmann J."/>
            <person name="Amann R."/>
            <person name="Jetten M.S.M."/>
            <person name="Mascher T."/>
            <person name="Medema M.H."/>
            <person name="Devos D.P."/>
            <person name="Kaster A.-K."/>
            <person name="Ovreas L."/>
            <person name="Rohde M."/>
            <person name="Galperin M.Y."/>
            <person name="Jogler C."/>
        </authorList>
    </citation>
    <scope>NUCLEOTIDE SEQUENCE [LARGE SCALE GENOMIC DNA]</scope>
    <source>
        <strain evidence="5 6">Pla85_3_4</strain>
    </source>
</reference>
<dbReference type="InterPro" id="IPR011444">
    <property type="entry name" value="DUF1549"/>
</dbReference>
<evidence type="ECO:0000313" key="6">
    <source>
        <dbReference type="Proteomes" id="UP000317648"/>
    </source>
</evidence>
<evidence type="ECO:0000313" key="5">
    <source>
        <dbReference type="EMBL" id="QDU92473.1"/>
    </source>
</evidence>
<dbReference type="KEGG" id="lcre:Pla8534_02210"/>
<dbReference type="EMBL" id="CP036433">
    <property type="protein sequence ID" value="QDU92473.1"/>
    <property type="molecule type" value="Genomic_DNA"/>
</dbReference>
<feature type="region of interest" description="Disordered" evidence="1">
    <location>
        <begin position="270"/>
        <end position="290"/>
    </location>
</feature>
<evidence type="ECO:0008006" key="7">
    <source>
        <dbReference type="Google" id="ProtNLM"/>
    </source>
</evidence>
<name>A0A518DKV6_9BACT</name>
<dbReference type="AlphaFoldDB" id="A0A518DKV6"/>
<feature type="signal peptide" evidence="2">
    <location>
        <begin position="1"/>
        <end position="22"/>
    </location>
</feature>
<evidence type="ECO:0000256" key="1">
    <source>
        <dbReference type="SAM" id="MobiDB-lite"/>
    </source>
</evidence>
<keyword evidence="2" id="KW-0732">Signal</keyword>
<keyword evidence="6" id="KW-1185">Reference proteome</keyword>
<accession>A0A518DKV6</accession>
<organism evidence="5 6">
    <name type="scientific">Lignipirellula cremea</name>
    <dbReference type="NCBI Taxonomy" id="2528010"/>
    <lineage>
        <taxon>Bacteria</taxon>
        <taxon>Pseudomonadati</taxon>
        <taxon>Planctomycetota</taxon>
        <taxon>Planctomycetia</taxon>
        <taxon>Pirellulales</taxon>
        <taxon>Pirellulaceae</taxon>
        <taxon>Lignipirellula</taxon>
    </lineage>
</organism>
<dbReference type="RefSeq" id="WP_145048451.1">
    <property type="nucleotide sequence ID" value="NZ_CP036433.1"/>
</dbReference>
<dbReference type="Pfam" id="PF07583">
    <property type="entry name" value="PSCyt2"/>
    <property type="match status" value="1"/>
</dbReference>
<dbReference type="OrthoDB" id="289126at2"/>
<feature type="domain" description="DUF1549" evidence="3">
    <location>
        <begin position="30"/>
        <end position="213"/>
    </location>
</feature>